<protein>
    <submittedName>
        <fullName evidence="2">Uncharacterized protein</fullName>
    </submittedName>
</protein>
<feature type="compositionally biased region" description="Acidic residues" evidence="1">
    <location>
        <begin position="153"/>
        <end position="163"/>
    </location>
</feature>
<name>A0ABR4P4M4_9HELO</name>
<feature type="compositionally biased region" description="Polar residues" evidence="1">
    <location>
        <begin position="23"/>
        <end position="41"/>
    </location>
</feature>
<accession>A0ABR4P4M4</accession>
<keyword evidence="3" id="KW-1185">Reference proteome</keyword>
<dbReference type="EMBL" id="JBFCZG010000010">
    <property type="protein sequence ID" value="KAL3418041.1"/>
    <property type="molecule type" value="Genomic_DNA"/>
</dbReference>
<proteinExistence type="predicted"/>
<evidence type="ECO:0000313" key="3">
    <source>
        <dbReference type="Proteomes" id="UP001629113"/>
    </source>
</evidence>
<evidence type="ECO:0000313" key="2">
    <source>
        <dbReference type="EMBL" id="KAL3418041.1"/>
    </source>
</evidence>
<evidence type="ECO:0000256" key="1">
    <source>
        <dbReference type="SAM" id="MobiDB-lite"/>
    </source>
</evidence>
<dbReference type="Proteomes" id="UP001629113">
    <property type="component" value="Unassembled WGS sequence"/>
</dbReference>
<feature type="region of interest" description="Disordered" evidence="1">
    <location>
        <begin position="148"/>
        <end position="171"/>
    </location>
</feature>
<feature type="compositionally biased region" description="Polar residues" evidence="1">
    <location>
        <begin position="1"/>
        <end position="12"/>
    </location>
</feature>
<comment type="caution">
    <text evidence="2">The sequence shown here is derived from an EMBL/GenBank/DDBJ whole genome shotgun (WGS) entry which is preliminary data.</text>
</comment>
<sequence length="171" mass="18898">MSPQDPTPNETTFDVADEESHDYSITISQTLPTPDESTSHLSDGERQDHIISPPTSSTPDESASQLSDNKPTSNIAEEERQGYVIFPADPFKISSIAALLASYPDAEVEDHDSVGGWGMLFWYAALSKVQWQEVTDHEEVGKVYTLPASEGREDPDEEMVWDPDEVRGLGK</sequence>
<organism evidence="2 3">
    <name type="scientific">Phlyctema vagabunda</name>
    <dbReference type="NCBI Taxonomy" id="108571"/>
    <lineage>
        <taxon>Eukaryota</taxon>
        <taxon>Fungi</taxon>
        <taxon>Dikarya</taxon>
        <taxon>Ascomycota</taxon>
        <taxon>Pezizomycotina</taxon>
        <taxon>Leotiomycetes</taxon>
        <taxon>Helotiales</taxon>
        <taxon>Dermateaceae</taxon>
        <taxon>Phlyctema</taxon>
    </lineage>
</organism>
<feature type="compositionally biased region" description="Polar residues" evidence="1">
    <location>
        <begin position="53"/>
        <end position="75"/>
    </location>
</feature>
<reference evidence="2 3" key="1">
    <citation type="submission" date="2024-06" db="EMBL/GenBank/DDBJ databases">
        <title>Complete genome of Phlyctema vagabunda strain 19-DSS-EL-015.</title>
        <authorList>
            <person name="Fiorenzani C."/>
        </authorList>
    </citation>
    <scope>NUCLEOTIDE SEQUENCE [LARGE SCALE GENOMIC DNA]</scope>
    <source>
        <strain evidence="2 3">19-DSS-EL-015</strain>
    </source>
</reference>
<gene>
    <name evidence="2" type="ORF">PVAG01_11051</name>
</gene>
<feature type="region of interest" description="Disordered" evidence="1">
    <location>
        <begin position="1"/>
        <end position="81"/>
    </location>
</feature>